<accession>A0A2T0LVX1</accession>
<keyword evidence="2" id="KW-1185">Reference proteome</keyword>
<evidence type="ECO:0000313" key="1">
    <source>
        <dbReference type="EMBL" id="PRX48066.1"/>
    </source>
</evidence>
<dbReference type="EMBL" id="PVNG01000041">
    <property type="protein sequence ID" value="PRX48066.1"/>
    <property type="molecule type" value="Genomic_DNA"/>
</dbReference>
<gene>
    <name evidence="1" type="ORF">B0I32_14122</name>
</gene>
<comment type="caution">
    <text evidence="1">The sequence shown here is derived from an EMBL/GenBank/DDBJ whole genome shotgun (WGS) entry which is preliminary data.</text>
</comment>
<proteinExistence type="predicted"/>
<dbReference type="OrthoDB" id="9810670at2"/>
<dbReference type="AlphaFoldDB" id="A0A2T0LVX1"/>
<sequence length="134" mass="15010">MSFDLEISNPFTTGFDGQVTNIFTPRLALWRHLRRSILHPPPSRFSWRCRRLCAHLGSSVAVGPIVTRGQVIGEIIQFDGIPAHLRHALGGRRNNVYPGMNLYDYFVSMAGTAIVLHVRFFQDGSAPQVIDYGS</sequence>
<reference evidence="1 2" key="1">
    <citation type="submission" date="2018-03" db="EMBL/GenBank/DDBJ databases">
        <title>Genomic Encyclopedia of Type Strains, Phase III (KMG-III): the genomes of soil and plant-associated and newly described type strains.</title>
        <authorList>
            <person name="Whitman W."/>
        </authorList>
    </citation>
    <scope>NUCLEOTIDE SEQUENCE [LARGE SCALE GENOMIC DNA]</scope>
    <source>
        <strain evidence="1 2">CGMCC 4.7104</strain>
    </source>
</reference>
<protein>
    <submittedName>
        <fullName evidence="1">Uncharacterized protein</fullName>
    </submittedName>
</protein>
<dbReference type="RefSeq" id="WP_146178683.1">
    <property type="nucleotide sequence ID" value="NZ_PVNG01000041.1"/>
</dbReference>
<evidence type="ECO:0000313" key="2">
    <source>
        <dbReference type="Proteomes" id="UP000238312"/>
    </source>
</evidence>
<organism evidence="1 2">
    <name type="scientific">Nonomuraea fuscirosea</name>
    <dbReference type="NCBI Taxonomy" id="1291556"/>
    <lineage>
        <taxon>Bacteria</taxon>
        <taxon>Bacillati</taxon>
        <taxon>Actinomycetota</taxon>
        <taxon>Actinomycetes</taxon>
        <taxon>Streptosporangiales</taxon>
        <taxon>Streptosporangiaceae</taxon>
        <taxon>Nonomuraea</taxon>
    </lineage>
</organism>
<name>A0A2T0LVX1_9ACTN</name>
<dbReference type="Proteomes" id="UP000238312">
    <property type="component" value="Unassembled WGS sequence"/>
</dbReference>